<dbReference type="EMBL" id="JBJKFK010003330">
    <property type="protein sequence ID" value="KAL3310015.1"/>
    <property type="molecule type" value="Genomic_DNA"/>
</dbReference>
<keyword evidence="3" id="KW-1185">Reference proteome</keyword>
<comment type="caution">
    <text evidence="2">The sequence shown here is derived from an EMBL/GenBank/DDBJ whole genome shotgun (WGS) entry which is preliminary data.</text>
</comment>
<keyword evidence="1" id="KW-0676">Redox-active center</keyword>
<sequence length="71" mass="8238">MQHFNTKARVTLNEGRSSAFEITVNDRLVFSKLQIGYFPEVASLVSACQDVFEQKEQLSFIQREEEMCHIL</sequence>
<name>A0ABD2PS35_9PLAT</name>
<dbReference type="InterPro" id="IPR036249">
    <property type="entry name" value="Thioredoxin-like_sf"/>
</dbReference>
<gene>
    <name evidence="2" type="ORF">Ciccas_011426</name>
</gene>
<reference evidence="2 3" key="1">
    <citation type="submission" date="2024-11" db="EMBL/GenBank/DDBJ databases">
        <title>Adaptive evolution of stress response genes in parasites aligns with host niche diversity.</title>
        <authorList>
            <person name="Hahn C."/>
            <person name="Resl P."/>
        </authorList>
    </citation>
    <scope>NUCLEOTIDE SEQUENCE [LARGE SCALE GENOMIC DNA]</scope>
    <source>
        <strain evidence="2">EGGRZ-B1_66</strain>
        <tissue evidence="2">Body</tissue>
    </source>
</reference>
<organism evidence="2 3">
    <name type="scientific">Cichlidogyrus casuarinus</name>
    <dbReference type="NCBI Taxonomy" id="1844966"/>
    <lineage>
        <taxon>Eukaryota</taxon>
        <taxon>Metazoa</taxon>
        <taxon>Spiralia</taxon>
        <taxon>Lophotrochozoa</taxon>
        <taxon>Platyhelminthes</taxon>
        <taxon>Monogenea</taxon>
        <taxon>Monopisthocotylea</taxon>
        <taxon>Dactylogyridea</taxon>
        <taxon>Ancyrocephalidae</taxon>
        <taxon>Cichlidogyrus</taxon>
    </lineage>
</organism>
<dbReference type="Proteomes" id="UP001626550">
    <property type="component" value="Unassembled WGS sequence"/>
</dbReference>
<accession>A0ABD2PS35</accession>
<dbReference type="Pfam" id="PF10262">
    <property type="entry name" value="Rdx"/>
    <property type="match status" value="1"/>
</dbReference>
<protein>
    <submittedName>
        <fullName evidence="2">Uncharacterized protein</fullName>
    </submittedName>
</protein>
<evidence type="ECO:0000256" key="1">
    <source>
        <dbReference type="ARBA" id="ARBA00023284"/>
    </source>
</evidence>
<evidence type="ECO:0000313" key="2">
    <source>
        <dbReference type="EMBL" id="KAL3310015.1"/>
    </source>
</evidence>
<dbReference type="Gene3D" id="3.40.30.10">
    <property type="entry name" value="Glutaredoxin"/>
    <property type="match status" value="1"/>
</dbReference>
<evidence type="ECO:0000313" key="3">
    <source>
        <dbReference type="Proteomes" id="UP001626550"/>
    </source>
</evidence>
<proteinExistence type="predicted"/>
<dbReference type="InterPro" id="IPR011893">
    <property type="entry name" value="Selenoprotein_Rdx-typ"/>
</dbReference>
<dbReference type="SUPFAM" id="SSF52833">
    <property type="entry name" value="Thioredoxin-like"/>
    <property type="match status" value="1"/>
</dbReference>
<dbReference type="AlphaFoldDB" id="A0ABD2PS35"/>